<evidence type="ECO:0000256" key="1">
    <source>
        <dbReference type="ARBA" id="ARBA00022676"/>
    </source>
</evidence>
<dbReference type="PANTHER" id="PTHR11927:SF9">
    <property type="entry name" value="L-FUCOSYLTRANSFERASE"/>
    <property type="match status" value="1"/>
</dbReference>
<dbReference type="EC" id="2.4.1.-" evidence="3"/>
<keyword evidence="3" id="KW-0333">Golgi apparatus</keyword>
<keyword evidence="3" id="KW-0735">Signal-anchor</keyword>
<dbReference type="Pfam" id="PF01531">
    <property type="entry name" value="Glyco_transf_11"/>
    <property type="match status" value="1"/>
</dbReference>
<dbReference type="GO" id="GO:0008107">
    <property type="term" value="F:galactoside 2-alpha-L-fucosyltransferase activity"/>
    <property type="evidence" value="ECO:0007669"/>
    <property type="project" value="InterPro"/>
</dbReference>
<dbReference type="CDD" id="cd11301">
    <property type="entry name" value="Fut1_Fut2_like"/>
    <property type="match status" value="1"/>
</dbReference>
<dbReference type="EMBL" id="OU892280">
    <property type="protein sequence ID" value="CAG9768177.1"/>
    <property type="molecule type" value="Genomic_DNA"/>
</dbReference>
<dbReference type="OrthoDB" id="3226at2759"/>
<keyword evidence="3" id="KW-0325">Glycoprotein</keyword>
<dbReference type="AlphaFoldDB" id="A0A9N9MP89"/>
<name>A0A9N9MP89_9CUCU</name>
<dbReference type="GO" id="GO:0032580">
    <property type="term" value="C:Golgi cisterna membrane"/>
    <property type="evidence" value="ECO:0007669"/>
    <property type="project" value="UniProtKB-SubCell"/>
</dbReference>
<keyword evidence="3" id="KW-0812">Transmembrane</keyword>
<evidence type="ECO:0000313" key="5">
    <source>
        <dbReference type="Proteomes" id="UP001152799"/>
    </source>
</evidence>
<reference evidence="4" key="1">
    <citation type="submission" date="2022-01" db="EMBL/GenBank/DDBJ databases">
        <authorList>
            <person name="King R."/>
        </authorList>
    </citation>
    <scope>NUCLEOTIDE SEQUENCE</scope>
</reference>
<evidence type="ECO:0000313" key="4">
    <source>
        <dbReference type="EMBL" id="CAG9768177.1"/>
    </source>
</evidence>
<protein>
    <recommendedName>
        <fullName evidence="3">L-Fucosyltransferase</fullName>
        <ecNumber evidence="3">2.4.1.-</ecNumber>
    </recommendedName>
</protein>
<comment type="pathway">
    <text evidence="3">Protein modification; protein glycosylation.</text>
</comment>
<dbReference type="GO" id="GO:0005975">
    <property type="term" value="P:carbohydrate metabolic process"/>
    <property type="evidence" value="ECO:0007669"/>
    <property type="project" value="InterPro"/>
</dbReference>
<dbReference type="InterPro" id="IPR002516">
    <property type="entry name" value="Glyco_trans_11"/>
</dbReference>
<organism evidence="4 5">
    <name type="scientific">Ceutorhynchus assimilis</name>
    <name type="common">cabbage seed weevil</name>
    <dbReference type="NCBI Taxonomy" id="467358"/>
    <lineage>
        <taxon>Eukaryota</taxon>
        <taxon>Metazoa</taxon>
        <taxon>Ecdysozoa</taxon>
        <taxon>Arthropoda</taxon>
        <taxon>Hexapoda</taxon>
        <taxon>Insecta</taxon>
        <taxon>Pterygota</taxon>
        <taxon>Neoptera</taxon>
        <taxon>Endopterygota</taxon>
        <taxon>Coleoptera</taxon>
        <taxon>Polyphaga</taxon>
        <taxon>Cucujiformia</taxon>
        <taxon>Curculionidae</taxon>
        <taxon>Ceutorhynchinae</taxon>
        <taxon>Ceutorhynchus</taxon>
    </lineage>
</organism>
<sequence length="315" mass="36249">MFVFLLYQTSSGAIPRTYAELEPTLCKNNITVHDVWNIGQCPRQGIITVMDGGGRLGNKMWSYVSVWAFARLTGLKPYLPKCIKWQMAQIFENLSVPDFEDIGHCSVNFNQKYIEHVNDRGPWDFSNQSITILPKYSRKPALILSCLEDVIQEFKFNRNLIRNAQRILRGFVRNFPAKNYTFIGVHVRRTDYITYIGSKFGDSAASRQFYIKAMNYYEDKYPNCLFIFISDDPAWCYQEFGKLENVYVTSFKEKKINSPALDMTLMAACNHSIIDYGTFGEWGAILAGGETVYCNLTVNAFKGLAAWENWTEMNN</sequence>
<evidence type="ECO:0000256" key="2">
    <source>
        <dbReference type="ARBA" id="ARBA00022679"/>
    </source>
</evidence>
<comment type="similarity">
    <text evidence="3">Belongs to the glycosyltransferase 11 family.</text>
</comment>
<gene>
    <name evidence="4" type="ORF">CEUTPL_LOCUS8724</name>
</gene>
<dbReference type="Proteomes" id="UP001152799">
    <property type="component" value="Chromosome 4"/>
</dbReference>
<keyword evidence="5" id="KW-1185">Reference proteome</keyword>
<proteinExistence type="inferred from homology"/>
<comment type="subcellular location">
    <subcellularLocation>
        <location evidence="3">Golgi apparatus</location>
        <location evidence="3">Golgi stack membrane</location>
        <topology evidence="3">Single-pass type II membrane protein</topology>
    </subcellularLocation>
</comment>
<dbReference type="Gene3D" id="3.40.50.11350">
    <property type="match status" value="1"/>
</dbReference>
<keyword evidence="1 3" id="KW-0328">Glycosyltransferase</keyword>
<keyword evidence="2 3" id="KW-0808">Transferase</keyword>
<evidence type="ECO:0000256" key="3">
    <source>
        <dbReference type="RuleBase" id="RU363129"/>
    </source>
</evidence>
<accession>A0A9N9MP89</accession>
<dbReference type="PANTHER" id="PTHR11927">
    <property type="entry name" value="GALACTOSIDE 2-L-FUCOSYLTRANSFERASE"/>
    <property type="match status" value="1"/>
</dbReference>